<feature type="transmembrane region" description="Helical" evidence="5">
    <location>
        <begin position="367"/>
        <end position="390"/>
    </location>
</feature>
<dbReference type="InterPro" id="IPR011701">
    <property type="entry name" value="MFS"/>
</dbReference>
<feature type="transmembrane region" description="Helical" evidence="5">
    <location>
        <begin position="431"/>
        <end position="451"/>
    </location>
</feature>
<dbReference type="Proteomes" id="UP000605986">
    <property type="component" value="Unassembled WGS sequence"/>
</dbReference>
<feature type="transmembrane region" description="Helical" evidence="5">
    <location>
        <begin position="232"/>
        <end position="253"/>
    </location>
</feature>
<keyword evidence="7" id="KW-1185">Reference proteome</keyword>
<protein>
    <recommendedName>
        <fullName evidence="8">Major facilitator superfamily (MFS) profile domain-containing protein</fullName>
    </recommendedName>
</protein>
<evidence type="ECO:0008006" key="8">
    <source>
        <dbReference type="Google" id="ProtNLM"/>
    </source>
</evidence>
<dbReference type="InterPro" id="IPR036259">
    <property type="entry name" value="MFS_trans_sf"/>
</dbReference>
<sequence length="506" mass="54348">MGADEKKSSRSPETEPEVGSGRRSQDTTTTEEGDVITPENEVQHQASTGEKDNGDMFPPRTDVPPPPPNGGYGWVCCACVAIINAHTWGLNSSYGVFLAHFIQNDTFPGATSLHYAFVGSLSIACAMLVSPLATLCVREFGTKPSLSAGIIMETASLICASFAYKIWHLFLTQGVLFGLGMGFLFVPSVGIVPQWFTTRRSLANGISAAGSGLGGLLYSLAAGAIIRNISLAWAYRILGILVFVVNIICTILVKDRNKIIGSRQVPFDLGLFKRAEFVLLLGYGWFSMLAYVVLIFALANYANFIGLGASEAAMVSALFNLGQALGRPFIGYFSDRTGRINMACATTWLAAILVFAIWINAKSYGLLLFFTIVGGGVAGTYWATVAPVTVEVVGLADVPSALNLTWLVISLPCTFSTPMALQIVAGTGKYIGAQIFVGIMYITAGLCLFFLRGWKFGELAEISRATNHDPEEITRVRSQASGAISIKSRRVGRKKMVAECYKLGKV</sequence>
<evidence type="ECO:0000256" key="4">
    <source>
        <dbReference type="SAM" id="MobiDB-lite"/>
    </source>
</evidence>
<comment type="similarity">
    <text evidence="2">Belongs to the major facilitator superfamily. Monocarboxylate porter (TC 2.A.1.13) family.</text>
</comment>
<feature type="transmembrane region" description="Helical" evidence="5">
    <location>
        <begin position="342"/>
        <end position="361"/>
    </location>
</feature>
<feature type="transmembrane region" description="Helical" evidence="5">
    <location>
        <begin position="113"/>
        <end position="133"/>
    </location>
</feature>
<feature type="transmembrane region" description="Helical" evidence="5">
    <location>
        <begin position="145"/>
        <end position="164"/>
    </location>
</feature>
<dbReference type="GO" id="GO:0022857">
    <property type="term" value="F:transmembrane transporter activity"/>
    <property type="evidence" value="ECO:0007669"/>
    <property type="project" value="InterPro"/>
</dbReference>
<dbReference type="PANTHER" id="PTHR11360">
    <property type="entry name" value="MONOCARBOXYLATE TRANSPORTER"/>
    <property type="match status" value="1"/>
</dbReference>
<feature type="compositionally biased region" description="Basic and acidic residues" evidence="4">
    <location>
        <begin position="1"/>
        <end position="13"/>
    </location>
</feature>
<accession>A0A8H4NKG2</accession>
<proteinExistence type="inferred from homology"/>
<dbReference type="PANTHER" id="PTHR11360:SF315">
    <property type="entry name" value="TRANSPORTER MCH2-RELATED"/>
    <property type="match status" value="1"/>
</dbReference>
<name>A0A8H4NKG2_9HYPO</name>
<feature type="region of interest" description="Disordered" evidence="4">
    <location>
        <begin position="1"/>
        <end position="65"/>
    </location>
</feature>
<dbReference type="CDD" id="cd17352">
    <property type="entry name" value="MFS_MCT_SLC16"/>
    <property type="match status" value="1"/>
</dbReference>
<keyword evidence="3" id="KW-0325">Glycoprotein</keyword>
<evidence type="ECO:0000256" key="3">
    <source>
        <dbReference type="ARBA" id="ARBA00023180"/>
    </source>
</evidence>
<dbReference type="GO" id="GO:0016020">
    <property type="term" value="C:membrane"/>
    <property type="evidence" value="ECO:0007669"/>
    <property type="project" value="UniProtKB-SubCell"/>
</dbReference>
<keyword evidence="5" id="KW-1133">Transmembrane helix</keyword>
<feature type="transmembrane region" description="Helical" evidence="5">
    <location>
        <begin position="277"/>
        <end position="298"/>
    </location>
</feature>
<keyword evidence="5" id="KW-0472">Membrane</keyword>
<evidence type="ECO:0000313" key="7">
    <source>
        <dbReference type="Proteomes" id="UP000605986"/>
    </source>
</evidence>
<dbReference type="AlphaFoldDB" id="A0A8H4NKG2"/>
<feature type="transmembrane region" description="Helical" evidence="5">
    <location>
        <begin position="402"/>
        <end position="425"/>
    </location>
</feature>
<dbReference type="SUPFAM" id="SSF103473">
    <property type="entry name" value="MFS general substrate transporter"/>
    <property type="match status" value="1"/>
</dbReference>
<feature type="transmembrane region" description="Helical" evidence="5">
    <location>
        <begin position="170"/>
        <end position="193"/>
    </location>
</feature>
<comment type="caution">
    <text evidence="6">The sequence shown here is derived from an EMBL/GenBank/DDBJ whole genome shotgun (WGS) entry which is preliminary data.</text>
</comment>
<comment type="subcellular location">
    <subcellularLocation>
        <location evidence="1">Membrane</location>
        <topology evidence="1">Multi-pass membrane protein</topology>
    </subcellularLocation>
</comment>
<reference evidence="6" key="1">
    <citation type="submission" date="2020-01" db="EMBL/GenBank/DDBJ databases">
        <title>Identification and distribution of gene clusters putatively required for synthesis of sphingolipid metabolism inhibitors in phylogenetically diverse species of the filamentous fungus Fusarium.</title>
        <authorList>
            <person name="Kim H.-S."/>
            <person name="Busman M."/>
            <person name="Brown D.W."/>
            <person name="Divon H."/>
            <person name="Uhlig S."/>
            <person name="Proctor R.H."/>
        </authorList>
    </citation>
    <scope>NUCLEOTIDE SEQUENCE</scope>
    <source>
        <strain evidence="6">NRRL 53441</strain>
    </source>
</reference>
<dbReference type="Gene3D" id="1.20.1250.20">
    <property type="entry name" value="MFS general substrate transporter like domains"/>
    <property type="match status" value="2"/>
</dbReference>
<feature type="transmembrane region" description="Helical" evidence="5">
    <location>
        <begin position="205"/>
        <end position="226"/>
    </location>
</feature>
<evidence type="ECO:0000313" key="6">
    <source>
        <dbReference type="EMBL" id="KAF4441449.1"/>
    </source>
</evidence>
<evidence type="ECO:0000256" key="5">
    <source>
        <dbReference type="SAM" id="Phobius"/>
    </source>
</evidence>
<dbReference type="Pfam" id="PF07690">
    <property type="entry name" value="MFS_1"/>
    <property type="match status" value="2"/>
</dbReference>
<dbReference type="OrthoDB" id="6499973at2759"/>
<dbReference type="InterPro" id="IPR050327">
    <property type="entry name" value="Proton-linked_MCT"/>
</dbReference>
<gene>
    <name evidence="6" type="ORF">F53441_12036</name>
</gene>
<dbReference type="EMBL" id="JAADJG010000622">
    <property type="protein sequence ID" value="KAF4441449.1"/>
    <property type="molecule type" value="Genomic_DNA"/>
</dbReference>
<keyword evidence="5" id="KW-0812">Transmembrane</keyword>
<evidence type="ECO:0000256" key="1">
    <source>
        <dbReference type="ARBA" id="ARBA00004141"/>
    </source>
</evidence>
<organism evidence="6 7">
    <name type="scientific">Fusarium austroafricanum</name>
    <dbReference type="NCBI Taxonomy" id="2364996"/>
    <lineage>
        <taxon>Eukaryota</taxon>
        <taxon>Fungi</taxon>
        <taxon>Dikarya</taxon>
        <taxon>Ascomycota</taxon>
        <taxon>Pezizomycotina</taxon>
        <taxon>Sordariomycetes</taxon>
        <taxon>Hypocreomycetidae</taxon>
        <taxon>Hypocreales</taxon>
        <taxon>Nectriaceae</taxon>
        <taxon>Fusarium</taxon>
        <taxon>Fusarium concolor species complex</taxon>
    </lineage>
</organism>
<evidence type="ECO:0000256" key="2">
    <source>
        <dbReference type="ARBA" id="ARBA00006727"/>
    </source>
</evidence>